<dbReference type="Proteomes" id="UP000280104">
    <property type="component" value="Chromosome II"/>
</dbReference>
<dbReference type="AlphaFoldDB" id="A0A7H4LR36"/>
<evidence type="ECO:0000259" key="3">
    <source>
        <dbReference type="PROSITE" id="PS50158"/>
    </source>
</evidence>
<feature type="domain" description="CCHC-type" evidence="3">
    <location>
        <begin position="194"/>
        <end position="208"/>
    </location>
</feature>
<protein>
    <recommendedName>
        <fullName evidence="3">CCHC-type domain-containing protein</fullName>
    </recommendedName>
</protein>
<dbReference type="GO" id="GO:0003676">
    <property type="term" value="F:nucleic acid binding"/>
    <property type="evidence" value="ECO:0007669"/>
    <property type="project" value="InterPro"/>
</dbReference>
<feature type="region of interest" description="Disordered" evidence="2">
    <location>
        <begin position="497"/>
        <end position="557"/>
    </location>
</feature>
<dbReference type="GO" id="GO:0008270">
    <property type="term" value="F:zinc ion binding"/>
    <property type="evidence" value="ECO:0007669"/>
    <property type="project" value="UniProtKB-KW"/>
</dbReference>
<organism evidence="4 5">
    <name type="scientific">Triticum aestivum</name>
    <name type="common">Wheat</name>
    <dbReference type="NCBI Taxonomy" id="4565"/>
    <lineage>
        <taxon>Eukaryota</taxon>
        <taxon>Viridiplantae</taxon>
        <taxon>Streptophyta</taxon>
        <taxon>Embryophyta</taxon>
        <taxon>Tracheophyta</taxon>
        <taxon>Spermatophyta</taxon>
        <taxon>Magnoliopsida</taxon>
        <taxon>Liliopsida</taxon>
        <taxon>Poales</taxon>
        <taxon>Poaceae</taxon>
        <taxon>BOP clade</taxon>
        <taxon>Pooideae</taxon>
        <taxon>Triticodae</taxon>
        <taxon>Triticeae</taxon>
        <taxon>Triticinae</taxon>
        <taxon>Triticum</taxon>
    </lineage>
</organism>
<evidence type="ECO:0000313" key="5">
    <source>
        <dbReference type="Proteomes" id="UP000280104"/>
    </source>
</evidence>
<keyword evidence="1" id="KW-0863">Zinc-finger</keyword>
<reference evidence="4 5" key="1">
    <citation type="submission" date="2018-05" db="EMBL/GenBank/DDBJ databases">
        <authorList>
            <person name="Thind KAUR A."/>
        </authorList>
    </citation>
    <scope>NUCLEOTIDE SEQUENCE [LARGE SCALE GENOMIC DNA]</scope>
</reference>
<feature type="compositionally biased region" description="Basic and acidic residues" evidence="2">
    <location>
        <begin position="523"/>
        <end position="545"/>
    </location>
</feature>
<evidence type="ECO:0000313" key="4">
    <source>
        <dbReference type="EMBL" id="SPT21075.1"/>
    </source>
</evidence>
<keyword evidence="1" id="KW-0862">Zinc</keyword>
<proteinExistence type="predicted"/>
<name>A0A7H4LR36_WHEAT</name>
<evidence type="ECO:0000256" key="1">
    <source>
        <dbReference type="PROSITE-ProRule" id="PRU00047"/>
    </source>
</evidence>
<dbReference type="PROSITE" id="PS50158">
    <property type="entry name" value="ZF_CCHC"/>
    <property type="match status" value="1"/>
</dbReference>
<gene>
    <name evidence="4" type="ORF">CAMPLR22A2D_LOCUS5709</name>
</gene>
<dbReference type="InterPro" id="IPR001878">
    <property type="entry name" value="Znf_CCHC"/>
</dbReference>
<evidence type="ECO:0000256" key="2">
    <source>
        <dbReference type="SAM" id="MobiDB-lite"/>
    </source>
</evidence>
<accession>A0A7H4LR36</accession>
<keyword evidence="1" id="KW-0479">Metal-binding</keyword>
<feature type="compositionally biased region" description="Basic residues" evidence="2">
    <location>
        <begin position="504"/>
        <end position="517"/>
    </location>
</feature>
<dbReference type="Gene3D" id="4.10.60.10">
    <property type="entry name" value="Zinc finger, CCHC-type"/>
    <property type="match status" value="1"/>
</dbReference>
<dbReference type="EMBL" id="LS480641">
    <property type="protein sequence ID" value="SPT21075.1"/>
    <property type="molecule type" value="Genomic_DNA"/>
</dbReference>
<sequence length="711" mass="80376">MAKDACHCVVSLYKGSASIQHSNYEVVQDEADEFAMKEDEEPRELFRRVTKLAVSLRDHVSKDTDDNWIKRKFLKAMMPYHKALSPVIRQRPDFHSLTSNEVLDEFVAMRILDKTADNTVLCSQRAKMPNLALKAKVIVEEEEEEESNPEDTKYDYHEHMALASRQFWSKKNTRPNFNKNNSSGFKGKQRVRTCYNCGNASHFVVDCPYEKWEDNGGKLIRKDKAKSFPNKNNFTKKTPTQGLVVQEEYHEDDDDDEDSEAMAMASVAIGTTPRVSLFDSTNENITAKCLMAKATNKLKGKSKKHFVALLEQLGEANDMIKAHEETISKMEGHSCDYADEIWDLSKALEEERGHRLALEESHNDDHAKLKKDLDHAIVVSRVLTSEKAKLGVDHARLKEEFAILDKAHKVLKGAHAGLKESHDQLQVKLTKEKATFPHMVLIDNANATKLCCEHVHLVEENAKLKEQLEKGLVTCIQGERNLNDILSNQKEVVAKEGVGFAPKSKNKKKNDKAKRPPPLKQTFVKEGEGAPKEKKNNVKGGDVKKGNATPSNKAGDFNPSYVLCRASDGHVYAKFVGSLYEYIECGATNHMTGSKDLVVDVHKIPSMPTNVEWGDASSSKEMDNAPLKWSHHQRKTHTLPKNKVKALNLMNKTKGKINLKMVVNHQMMPKVKFSPSSKFKIKSKLKIKNKLKTALKMIKKLPLLLSHPRRN</sequence>